<reference evidence="2" key="1">
    <citation type="submission" date="2019-08" db="EMBL/GenBank/DDBJ databases">
        <authorList>
            <person name="Kucharzyk K."/>
            <person name="Murdoch R.W."/>
            <person name="Higgins S."/>
            <person name="Loffler F."/>
        </authorList>
    </citation>
    <scope>NUCLEOTIDE SEQUENCE</scope>
</reference>
<protein>
    <recommendedName>
        <fullName evidence="1">FMN-binding domain-containing protein</fullName>
    </recommendedName>
</protein>
<organism evidence="2">
    <name type="scientific">bioreactor metagenome</name>
    <dbReference type="NCBI Taxonomy" id="1076179"/>
    <lineage>
        <taxon>unclassified sequences</taxon>
        <taxon>metagenomes</taxon>
        <taxon>ecological metagenomes</taxon>
    </lineage>
</organism>
<evidence type="ECO:0000313" key="2">
    <source>
        <dbReference type="EMBL" id="MPM55516.1"/>
    </source>
</evidence>
<comment type="caution">
    <text evidence="2">The sequence shown here is derived from an EMBL/GenBank/DDBJ whole genome shotgun (WGS) entry which is preliminary data.</text>
</comment>
<sequence>MIILIIAGQITFKRVQRNLEGLKDLSVVTPPLSSIKDGTYEGGFAMFPVKVKVAATIKEGTISDLQLLEHRSGQGQPAEAILASVLTEQKLDVDTISGATYSSIVILKAIEDAMKKAQ</sequence>
<dbReference type="AlphaFoldDB" id="A0A645ARI1"/>
<accession>A0A645ARI1</accession>
<proteinExistence type="predicted"/>
<gene>
    <name evidence="2" type="ORF">SDC9_102313</name>
</gene>
<dbReference type="SMART" id="SM00900">
    <property type="entry name" value="FMN_bind"/>
    <property type="match status" value="1"/>
</dbReference>
<dbReference type="GO" id="GO:0016020">
    <property type="term" value="C:membrane"/>
    <property type="evidence" value="ECO:0007669"/>
    <property type="project" value="InterPro"/>
</dbReference>
<feature type="domain" description="FMN-binding" evidence="1">
    <location>
        <begin position="43"/>
        <end position="117"/>
    </location>
</feature>
<dbReference type="Gene3D" id="3.90.1010.20">
    <property type="match status" value="1"/>
</dbReference>
<name>A0A645ARI1_9ZZZZ</name>
<evidence type="ECO:0000259" key="1">
    <source>
        <dbReference type="SMART" id="SM00900"/>
    </source>
</evidence>
<dbReference type="Pfam" id="PF04205">
    <property type="entry name" value="FMN_bind"/>
    <property type="match status" value="1"/>
</dbReference>
<dbReference type="InterPro" id="IPR007329">
    <property type="entry name" value="FMN-bd"/>
</dbReference>
<dbReference type="GO" id="GO:0010181">
    <property type="term" value="F:FMN binding"/>
    <property type="evidence" value="ECO:0007669"/>
    <property type="project" value="InterPro"/>
</dbReference>
<dbReference type="EMBL" id="VSSQ01015310">
    <property type="protein sequence ID" value="MPM55516.1"/>
    <property type="molecule type" value="Genomic_DNA"/>
</dbReference>